<feature type="transmembrane region" description="Helical" evidence="10">
    <location>
        <begin position="99"/>
        <end position="122"/>
    </location>
</feature>
<reference evidence="12 14" key="2">
    <citation type="submission" date="2018-12" db="EMBL/GenBank/DDBJ databases">
        <authorList>
            <person name="hu s."/>
            <person name="Xu Y."/>
            <person name="Xu B."/>
            <person name="Li F."/>
        </authorList>
    </citation>
    <scope>NUCLEOTIDE SEQUENCE [LARGE SCALE GENOMIC DNA]</scope>
    <source>
        <strain evidence="12 14">KSW2-17</strain>
    </source>
</reference>
<comment type="caution">
    <text evidence="11">The sequence shown here is derived from an EMBL/GenBank/DDBJ whole genome shotgun (WGS) entry which is preliminary data.</text>
</comment>
<feature type="transmembrane region" description="Helical" evidence="10">
    <location>
        <begin position="313"/>
        <end position="333"/>
    </location>
</feature>
<comment type="pathway">
    <text evidence="2">Glycolipid biosynthesis; glycosylphosphatidylinositol-anchor biosynthesis.</text>
</comment>
<dbReference type="GO" id="GO:0016020">
    <property type="term" value="C:membrane"/>
    <property type="evidence" value="ECO:0007669"/>
    <property type="project" value="GOC"/>
</dbReference>
<evidence type="ECO:0000256" key="5">
    <source>
        <dbReference type="ARBA" id="ARBA00022679"/>
    </source>
</evidence>
<dbReference type="GO" id="GO:0004376">
    <property type="term" value="F:GPI mannosyltransferase activity"/>
    <property type="evidence" value="ECO:0007669"/>
    <property type="project" value="InterPro"/>
</dbReference>
<feature type="transmembrane region" description="Helical" evidence="10">
    <location>
        <begin position="353"/>
        <end position="374"/>
    </location>
</feature>
<evidence type="ECO:0000256" key="8">
    <source>
        <dbReference type="ARBA" id="ARBA00022989"/>
    </source>
</evidence>
<organism evidence="11 13">
    <name type="scientific">Labedella gwakjiensis</name>
    <dbReference type="NCBI Taxonomy" id="390269"/>
    <lineage>
        <taxon>Bacteria</taxon>
        <taxon>Bacillati</taxon>
        <taxon>Actinomycetota</taxon>
        <taxon>Actinomycetes</taxon>
        <taxon>Micrococcales</taxon>
        <taxon>Microbacteriaceae</taxon>
        <taxon>Labedella</taxon>
    </lineage>
</organism>
<dbReference type="Proteomes" id="UP000268291">
    <property type="component" value="Unassembled WGS sequence"/>
</dbReference>
<keyword evidence="3" id="KW-0337">GPI-anchor biosynthesis</keyword>
<dbReference type="PANTHER" id="PTHR12468">
    <property type="entry name" value="GPI MANNOSYLTRANSFERASE 2"/>
    <property type="match status" value="1"/>
</dbReference>
<dbReference type="GO" id="GO:0000009">
    <property type="term" value="F:alpha-1,6-mannosyltransferase activity"/>
    <property type="evidence" value="ECO:0007669"/>
    <property type="project" value="InterPro"/>
</dbReference>
<evidence type="ECO:0000313" key="12">
    <source>
        <dbReference type="EMBL" id="RUQ85724.1"/>
    </source>
</evidence>
<accession>A0A2P8H124</accession>
<proteinExistence type="predicted"/>
<dbReference type="GO" id="GO:0006506">
    <property type="term" value="P:GPI anchor biosynthetic process"/>
    <property type="evidence" value="ECO:0007669"/>
    <property type="project" value="UniProtKB-UniPathway"/>
</dbReference>
<dbReference type="AlphaFoldDB" id="A0A2P8H124"/>
<comment type="subcellular location">
    <subcellularLocation>
        <location evidence="1">Endoplasmic reticulum membrane</location>
        <topology evidence="1">Multi-pass membrane protein</topology>
    </subcellularLocation>
</comment>
<evidence type="ECO:0000256" key="7">
    <source>
        <dbReference type="ARBA" id="ARBA00022824"/>
    </source>
</evidence>
<reference evidence="11 13" key="1">
    <citation type="submission" date="2018-03" db="EMBL/GenBank/DDBJ databases">
        <title>Genomic Encyclopedia of Archaeal and Bacterial Type Strains, Phase II (KMG-II): from individual species to whole genera.</title>
        <authorList>
            <person name="Goeker M."/>
        </authorList>
    </citation>
    <scope>NUCLEOTIDE SEQUENCE [LARGE SCALE GENOMIC DNA]</scope>
    <source>
        <strain evidence="11 13">DSM 21548</strain>
    </source>
</reference>
<keyword evidence="9 10" id="KW-0472">Membrane</keyword>
<keyword evidence="6 10" id="KW-0812">Transmembrane</keyword>
<evidence type="ECO:0000256" key="3">
    <source>
        <dbReference type="ARBA" id="ARBA00022502"/>
    </source>
</evidence>
<evidence type="ECO:0000313" key="14">
    <source>
        <dbReference type="Proteomes" id="UP000268291"/>
    </source>
</evidence>
<dbReference type="RefSeq" id="WP_106565208.1">
    <property type="nucleotide sequence ID" value="NZ_PYAU01000001.1"/>
</dbReference>
<evidence type="ECO:0000256" key="10">
    <source>
        <dbReference type="SAM" id="Phobius"/>
    </source>
</evidence>
<feature type="transmembrane region" description="Helical" evidence="10">
    <location>
        <begin position="172"/>
        <end position="205"/>
    </location>
</feature>
<evidence type="ECO:0000256" key="4">
    <source>
        <dbReference type="ARBA" id="ARBA00022676"/>
    </source>
</evidence>
<evidence type="ECO:0000313" key="11">
    <source>
        <dbReference type="EMBL" id="PSL39914.1"/>
    </source>
</evidence>
<feature type="transmembrane region" description="Helical" evidence="10">
    <location>
        <begin position="283"/>
        <end position="301"/>
    </location>
</feature>
<evidence type="ECO:0000256" key="1">
    <source>
        <dbReference type="ARBA" id="ARBA00004477"/>
    </source>
</evidence>
<protein>
    <recommendedName>
        <fullName evidence="15">Mannosyltransferase PIG-V</fullName>
    </recommendedName>
</protein>
<evidence type="ECO:0000313" key="13">
    <source>
        <dbReference type="Proteomes" id="UP000241203"/>
    </source>
</evidence>
<evidence type="ECO:0000256" key="9">
    <source>
        <dbReference type="ARBA" id="ARBA00023136"/>
    </source>
</evidence>
<keyword evidence="5" id="KW-0808">Transferase</keyword>
<keyword evidence="4" id="KW-0328">Glycosyltransferase</keyword>
<dbReference type="Proteomes" id="UP000241203">
    <property type="component" value="Unassembled WGS sequence"/>
</dbReference>
<name>A0A2P8H124_9MICO</name>
<feature type="transmembrane region" description="Helical" evidence="10">
    <location>
        <begin position="131"/>
        <end position="152"/>
    </location>
</feature>
<dbReference type="OrthoDB" id="151635at2"/>
<dbReference type="PANTHER" id="PTHR12468:SF2">
    <property type="entry name" value="GPI MANNOSYLTRANSFERASE 2"/>
    <property type="match status" value="1"/>
</dbReference>
<keyword evidence="7" id="KW-0256">Endoplasmic reticulum</keyword>
<evidence type="ECO:0000256" key="2">
    <source>
        <dbReference type="ARBA" id="ARBA00004687"/>
    </source>
</evidence>
<dbReference type="InterPro" id="IPR007315">
    <property type="entry name" value="PIG-V/Gpi18"/>
</dbReference>
<dbReference type="UniPathway" id="UPA00196"/>
<dbReference type="EMBL" id="PYAU01000001">
    <property type="protein sequence ID" value="PSL39914.1"/>
    <property type="molecule type" value="Genomic_DNA"/>
</dbReference>
<gene>
    <name evidence="11" type="ORF">CLV49_3569</name>
    <name evidence="12" type="ORF">ELQ93_01415</name>
</gene>
<feature type="transmembrane region" description="Helical" evidence="10">
    <location>
        <begin position="217"/>
        <end position="241"/>
    </location>
</feature>
<dbReference type="GO" id="GO:0031501">
    <property type="term" value="C:mannosyltransferase complex"/>
    <property type="evidence" value="ECO:0007669"/>
    <property type="project" value="TreeGrafter"/>
</dbReference>
<evidence type="ECO:0000256" key="6">
    <source>
        <dbReference type="ARBA" id="ARBA00022692"/>
    </source>
</evidence>
<keyword evidence="8 10" id="KW-1133">Transmembrane helix</keyword>
<dbReference type="EMBL" id="RZGY01000001">
    <property type="protein sequence ID" value="RUQ85724.1"/>
    <property type="molecule type" value="Genomic_DNA"/>
</dbReference>
<sequence>MPWWAAVLVVFGAARVVTTVFLLVLAAAQPENAWTGASPRYIDFASMWDGRWYNIVAVSGYPSSLPLTEDGHVGENAWAFMPVYPAVVRIVMVLTGAEWALAAVAVSILAGFGAALVTYLLFRERLDRRTALFGVVVFAVAPVSAVFQVAYAESLHLLLLAWALLLLLRRRYLLLVPVIVVMGFTRPSALAFALFLGLHVVVRLVRRRQDPFAPRELPTAILATVTSVVVGFAWPAIAWAVTGSITAYTDTELAWRSAYIGYQHLVPFAPWFQGLEWWVGSRWGWVLVVLIVLGFAAALLSRPVRALGVDLRLWLASYALYLLAVFFPQSSTFRLLVPLFPLAGAIAVPTSRVYRVFVVLGSLALQWGWLLIAWRVDGYDWTPP</sequence>
<keyword evidence="14" id="KW-1185">Reference proteome</keyword>
<evidence type="ECO:0008006" key="15">
    <source>
        <dbReference type="Google" id="ProtNLM"/>
    </source>
</evidence>